<dbReference type="EMBL" id="WKLC01001889">
    <property type="protein sequence ID" value="MSE18534.1"/>
    <property type="molecule type" value="Genomic_DNA"/>
</dbReference>
<comment type="catalytic activity">
    <reaction evidence="1 10">
        <text>Transfers a segment of a (1-&gt;4)-alpha-D-glucan to a new position in an acceptor, which may be glucose or a (1-&gt;4)-alpha-D-glucan.</text>
        <dbReference type="EC" id="2.4.1.25"/>
    </reaction>
</comment>
<dbReference type="NCBIfam" id="TIGR00217">
    <property type="entry name" value="malQ"/>
    <property type="match status" value="1"/>
</dbReference>
<dbReference type="Proteomes" id="UP000461948">
    <property type="component" value="Unassembled WGS sequence"/>
</dbReference>
<comment type="caution">
    <text evidence="12">The sequence shown here is derived from an EMBL/GenBank/DDBJ whole genome shotgun (WGS) entry which is preliminary data.</text>
</comment>
<feature type="non-terminal residue" evidence="12">
    <location>
        <position position="1"/>
    </location>
</feature>
<dbReference type="PANTHER" id="PTHR32438:SF5">
    <property type="entry name" value="4-ALPHA-GLUCANOTRANSFERASE DPE1, CHLOROPLASTIC_AMYLOPLASTIC"/>
    <property type="match status" value="1"/>
</dbReference>
<proteinExistence type="inferred from homology"/>
<dbReference type="GO" id="GO:0005975">
    <property type="term" value="P:carbohydrate metabolic process"/>
    <property type="evidence" value="ECO:0007669"/>
    <property type="project" value="InterPro"/>
</dbReference>
<evidence type="ECO:0000313" key="12">
    <source>
        <dbReference type="EMBL" id="MSE18534.1"/>
    </source>
</evidence>
<evidence type="ECO:0000256" key="2">
    <source>
        <dbReference type="ARBA" id="ARBA00005684"/>
    </source>
</evidence>
<evidence type="ECO:0000256" key="8">
    <source>
        <dbReference type="ARBA" id="ARBA00031423"/>
    </source>
</evidence>
<keyword evidence="6 10" id="KW-0808">Transferase</keyword>
<reference evidence="12 13" key="1">
    <citation type="submission" date="2019-11" db="EMBL/GenBank/DDBJ databases">
        <title>Draft Genome Sequence of Plant Growth-Promoting Rhizosphere-Associated Bacteria.</title>
        <authorList>
            <person name="Vasilyev I.Y."/>
            <person name="Radchenko V."/>
            <person name="Ilnitskaya E.V."/>
        </authorList>
    </citation>
    <scope>NUCLEOTIDE SEQUENCE [LARGE SCALE GENOMIC DNA]</scope>
    <source>
        <strain evidence="12 13">VRA_MhP_f</strain>
    </source>
</reference>
<sequence length="247" mass="27749">GKRQLTPQGSGVYRWQLQTENGKQHSGELTASEPFTLPGPLAQGYHQLTLSKGKKSWQTRIIVAPRRCYLPPPLEAGEKRWGALVQLYTVRSEQNWGIGDFGDLDQLLVQLAERGGDFVGLNPLHALYPASAGFASPYSPSSRRWLNVIYIDVSQVADFQQSAAAQKWWKSARTRKALTKAREAELVDYEAVMALKLAALRHAWAHFQTRDSQSEEHQSWAAFVHEGGDSLRYQAAYDGIQLERRAD</sequence>
<keyword evidence="5 10" id="KW-0328">Glycosyltransferase</keyword>
<evidence type="ECO:0000256" key="5">
    <source>
        <dbReference type="ARBA" id="ARBA00022676"/>
    </source>
</evidence>
<accession>A0A7X2MSF8</accession>
<dbReference type="Gene3D" id="3.20.20.80">
    <property type="entry name" value="Glycosidases"/>
    <property type="match status" value="1"/>
</dbReference>
<protein>
    <recommendedName>
        <fullName evidence="4 10">4-alpha-glucanotransferase</fullName>
        <ecNumber evidence="3 10">2.4.1.25</ecNumber>
    </recommendedName>
    <alternativeName>
        <fullName evidence="8 10">Amylomaltase</fullName>
    </alternativeName>
    <alternativeName>
        <fullName evidence="9 10">Disproportionating enzyme</fullName>
    </alternativeName>
</protein>
<dbReference type="Pfam" id="PF02446">
    <property type="entry name" value="Glyco_hydro_77"/>
    <property type="match status" value="1"/>
</dbReference>
<dbReference type="GO" id="GO:0004134">
    <property type="term" value="F:4-alpha-glucanotransferase activity"/>
    <property type="evidence" value="ECO:0007669"/>
    <property type="project" value="UniProtKB-EC"/>
</dbReference>
<evidence type="ECO:0000256" key="9">
    <source>
        <dbReference type="ARBA" id="ARBA00031501"/>
    </source>
</evidence>
<dbReference type="PANTHER" id="PTHR32438">
    <property type="entry name" value="4-ALPHA-GLUCANOTRANSFERASE DPE1, CHLOROPLASTIC/AMYLOPLASTIC"/>
    <property type="match status" value="1"/>
</dbReference>
<dbReference type="SUPFAM" id="SSF51445">
    <property type="entry name" value="(Trans)glycosidases"/>
    <property type="match status" value="1"/>
</dbReference>
<comment type="similarity">
    <text evidence="2 10">Belongs to the disproportionating enzyme family.</text>
</comment>
<dbReference type="InterPro" id="IPR017853">
    <property type="entry name" value="GH"/>
</dbReference>
<evidence type="ECO:0000259" key="11">
    <source>
        <dbReference type="Pfam" id="PF21226"/>
    </source>
</evidence>
<evidence type="ECO:0000256" key="4">
    <source>
        <dbReference type="ARBA" id="ARBA00020295"/>
    </source>
</evidence>
<evidence type="ECO:0000256" key="10">
    <source>
        <dbReference type="RuleBase" id="RU361207"/>
    </source>
</evidence>
<dbReference type="Pfam" id="PF21226">
    <property type="entry name" value="MalQ_N"/>
    <property type="match status" value="1"/>
</dbReference>
<evidence type="ECO:0000256" key="1">
    <source>
        <dbReference type="ARBA" id="ARBA00000439"/>
    </source>
</evidence>
<dbReference type="InterPro" id="IPR003385">
    <property type="entry name" value="Glyco_hydro_77"/>
</dbReference>
<evidence type="ECO:0000256" key="7">
    <source>
        <dbReference type="ARBA" id="ARBA00023277"/>
    </source>
</evidence>
<evidence type="ECO:0000313" key="13">
    <source>
        <dbReference type="Proteomes" id="UP000461948"/>
    </source>
</evidence>
<evidence type="ECO:0000256" key="3">
    <source>
        <dbReference type="ARBA" id="ARBA00012560"/>
    </source>
</evidence>
<organism evidence="12 13">
    <name type="scientific">Enterobacter agglomerans</name>
    <name type="common">Erwinia herbicola</name>
    <name type="synonym">Pantoea agglomerans</name>
    <dbReference type="NCBI Taxonomy" id="549"/>
    <lineage>
        <taxon>Bacteria</taxon>
        <taxon>Pseudomonadati</taxon>
        <taxon>Pseudomonadota</taxon>
        <taxon>Gammaproteobacteria</taxon>
        <taxon>Enterobacterales</taxon>
        <taxon>Erwiniaceae</taxon>
        <taxon>Pantoea</taxon>
        <taxon>Pantoea agglomerans group</taxon>
    </lineage>
</organism>
<keyword evidence="7 10" id="KW-0119">Carbohydrate metabolism</keyword>
<gene>
    <name evidence="12" type="primary">malQ</name>
    <name evidence="12" type="ORF">GKC49_26625</name>
</gene>
<feature type="domain" description="MalQ N-terminal beta-sandwich" evidence="11">
    <location>
        <begin position="12"/>
        <end position="65"/>
    </location>
</feature>
<evidence type="ECO:0000256" key="6">
    <source>
        <dbReference type="ARBA" id="ARBA00022679"/>
    </source>
</evidence>
<dbReference type="InterPro" id="IPR048458">
    <property type="entry name" value="MalQ_N"/>
</dbReference>
<name>A0A7X2MSF8_ENTAG</name>
<dbReference type="AlphaFoldDB" id="A0A7X2MSF8"/>
<feature type="non-terminal residue" evidence="12">
    <location>
        <position position="247"/>
    </location>
</feature>
<dbReference type="EC" id="2.4.1.25" evidence="3 10"/>